<dbReference type="EMBL" id="BGZK01000823">
    <property type="protein sequence ID" value="GBP61812.1"/>
    <property type="molecule type" value="Genomic_DNA"/>
</dbReference>
<reference evidence="2 3" key="1">
    <citation type="journal article" date="2019" name="Commun. Biol.">
        <title>The bagworm genome reveals a unique fibroin gene that provides high tensile strength.</title>
        <authorList>
            <person name="Kono N."/>
            <person name="Nakamura H."/>
            <person name="Ohtoshi R."/>
            <person name="Tomita M."/>
            <person name="Numata K."/>
            <person name="Arakawa K."/>
        </authorList>
    </citation>
    <scope>NUCLEOTIDE SEQUENCE [LARGE SCALE GENOMIC DNA]</scope>
</reference>
<evidence type="ECO:0000256" key="1">
    <source>
        <dbReference type="SAM" id="MobiDB-lite"/>
    </source>
</evidence>
<feature type="compositionally biased region" description="Low complexity" evidence="1">
    <location>
        <begin position="155"/>
        <end position="164"/>
    </location>
</feature>
<protein>
    <recommendedName>
        <fullName evidence="4">Nucleic-acid-binding protein from transposon X-element</fullName>
    </recommendedName>
</protein>
<dbReference type="OrthoDB" id="6931295at2759"/>
<proteinExistence type="predicted"/>
<organism evidence="2 3">
    <name type="scientific">Eumeta variegata</name>
    <name type="common">Bagworm moth</name>
    <name type="synonym">Eumeta japonica</name>
    <dbReference type="NCBI Taxonomy" id="151549"/>
    <lineage>
        <taxon>Eukaryota</taxon>
        <taxon>Metazoa</taxon>
        <taxon>Ecdysozoa</taxon>
        <taxon>Arthropoda</taxon>
        <taxon>Hexapoda</taxon>
        <taxon>Insecta</taxon>
        <taxon>Pterygota</taxon>
        <taxon>Neoptera</taxon>
        <taxon>Endopterygota</taxon>
        <taxon>Lepidoptera</taxon>
        <taxon>Glossata</taxon>
        <taxon>Ditrysia</taxon>
        <taxon>Tineoidea</taxon>
        <taxon>Psychidae</taxon>
        <taxon>Oiketicinae</taxon>
        <taxon>Eumeta</taxon>
    </lineage>
</organism>
<feature type="region of interest" description="Disordered" evidence="1">
    <location>
        <begin position="140"/>
        <end position="164"/>
    </location>
</feature>
<feature type="compositionally biased region" description="Polar residues" evidence="1">
    <location>
        <begin position="140"/>
        <end position="154"/>
    </location>
</feature>
<accession>A0A4C1XFR1</accession>
<comment type="caution">
    <text evidence="2">The sequence shown here is derived from an EMBL/GenBank/DDBJ whole genome shotgun (WGS) entry which is preliminary data.</text>
</comment>
<keyword evidence="3" id="KW-1185">Reference proteome</keyword>
<evidence type="ECO:0008006" key="4">
    <source>
        <dbReference type="Google" id="ProtNLM"/>
    </source>
</evidence>
<dbReference type="Proteomes" id="UP000299102">
    <property type="component" value="Unassembled WGS sequence"/>
</dbReference>
<gene>
    <name evidence="2" type="ORF">EVAR_88736_1</name>
</gene>
<evidence type="ECO:0000313" key="2">
    <source>
        <dbReference type="EMBL" id="GBP61812.1"/>
    </source>
</evidence>
<sequence>MVGGSTIWKPSQTVVLTFDGQMLPQRVFLCYNALSIEVYTYPTIQCYNWCRYGHTKAQCRSRPRCFKRTNAHISESCTVREDEVSCLHCLGRHTTTRKLCPELDRQKRIKISMAEESISYSETSKKHPAIGKSYVNATASSLSNPSAQKSKLPNSSSSNRKTSS</sequence>
<evidence type="ECO:0000313" key="3">
    <source>
        <dbReference type="Proteomes" id="UP000299102"/>
    </source>
</evidence>
<dbReference type="AlphaFoldDB" id="A0A4C1XFR1"/>
<name>A0A4C1XFR1_EUMVA</name>